<keyword evidence="2" id="KW-1185">Reference proteome</keyword>
<reference evidence="1 2" key="1">
    <citation type="journal article" date="2017" name="Curr. Biol.">
        <title>The Evolution of Venom by Co-option of Single-Copy Genes.</title>
        <authorList>
            <person name="Martinson E.O."/>
            <person name="Mrinalini"/>
            <person name="Kelkar Y.D."/>
            <person name="Chang C.H."/>
            <person name="Werren J.H."/>
        </authorList>
    </citation>
    <scope>NUCLEOTIDE SEQUENCE [LARGE SCALE GENOMIC DNA]</scope>
    <source>
        <strain evidence="1 2">Alberta</strain>
        <tissue evidence="1">Whole body</tissue>
    </source>
</reference>
<protein>
    <submittedName>
        <fullName evidence="1">Uncharacterized protein</fullName>
    </submittedName>
</protein>
<gene>
    <name evidence="1" type="ORF">TSAR_002098</name>
</gene>
<dbReference type="Proteomes" id="UP000215335">
    <property type="component" value="Unassembled WGS sequence"/>
</dbReference>
<dbReference type="EMBL" id="NNAY01004070">
    <property type="protein sequence ID" value="OXU18417.1"/>
    <property type="molecule type" value="Genomic_DNA"/>
</dbReference>
<evidence type="ECO:0000313" key="1">
    <source>
        <dbReference type="EMBL" id="OXU18417.1"/>
    </source>
</evidence>
<proteinExistence type="predicted"/>
<accession>A0A232EJ73</accession>
<dbReference type="AlphaFoldDB" id="A0A232EJ73"/>
<evidence type="ECO:0000313" key="2">
    <source>
        <dbReference type="Proteomes" id="UP000215335"/>
    </source>
</evidence>
<organism evidence="1 2">
    <name type="scientific">Trichomalopsis sarcophagae</name>
    <dbReference type="NCBI Taxonomy" id="543379"/>
    <lineage>
        <taxon>Eukaryota</taxon>
        <taxon>Metazoa</taxon>
        <taxon>Ecdysozoa</taxon>
        <taxon>Arthropoda</taxon>
        <taxon>Hexapoda</taxon>
        <taxon>Insecta</taxon>
        <taxon>Pterygota</taxon>
        <taxon>Neoptera</taxon>
        <taxon>Endopterygota</taxon>
        <taxon>Hymenoptera</taxon>
        <taxon>Apocrita</taxon>
        <taxon>Proctotrupomorpha</taxon>
        <taxon>Chalcidoidea</taxon>
        <taxon>Pteromalidae</taxon>
        <taxon>Pteromalinae</taxon>
        <taxon>Trichomalopsis</taxon>
    </lineage>
</organism>
<name>A0A232EJ73_9HYME</name>
<sequence>MSRLGIFETNPFVLIYKFPTERIVTLEFYPFETSLFVFPLCSILRETERYVRCFRRFLSDFSIEGRFSGTSTHGPEALLL</sequence>
<comment type="caution">
    <text evidence="1">The sequence shown here is derived from an EMBL/GenBank/DDBJ whole genome shotgun (WGS) entry which is preliminary data.</text>
</comment>